<comment type="similarity">
    <text evidence="1">Belongs to the carbohydrate kinase PfkB family.</text>
</comment>
<dbReference type="OrthoDB" id="9795789at2"/>
<dbReference type="InterPro" id="IPR050306">
    <property type="entry name" value="PfkB_Carbo_kinase"/>
</dbReference>
<dbReference type="CDD" id="cd01167">
    <property type="entry name" value="bac_FRK"/>
    <property type="match status" value="1"/>
</dbReference>
<proteinExistence type="inferred from homology"/>
<evidence type="ECO:0000256" key="1">
    <source>
        <dbReference type="ARBA" id="ARBA00010688"/>
    </source>
</evidence>
<feature type="domain" description="Carbohydrate kinase PfkB" evidence="6">
    <location>
        <begin position="2"/>
        <end position="300"/>
    </location>
</feature>
<dbReference type="InterPro" id="IPR029056">
    <property type="entry name" value="Ribokinase-like"/>
</dbReference>
<evidence type="ECO:0000256" key="3">
    <source>
        <dbReference type="ARBA" id="ARBA00022741"/>
    </source>
</evidence>
<keyword evidence="4 7" id="KW-0418">Kinase</keyword>
<keyword evidence="3" id="KW-0547">Nucleotide-binding</keyword>
<comment type="caution">
    <text evidence="7">The sequence shown here is derived from an EMBL/GenBank/DDBJ whole genome shotgun (WGS) entry which is preliminary data.</text>
</comment>
<evidence type="ECO:0000256" key="5">
    <source>
        <dbReference type="ARBA" id="ARBA00022840"/>
    </source>
</evidence>
<keyword evidence="2" id="KW-0808">Transferase</keyword>
<dbReference type="EMBL" id="SDMR01000007">
    <property type="protein sequence ID" value="TBT95019.1"/>
    <property type="molecule type" value="Genomic_DNA"/>
</dbReference>
<dbReference type="InterPro" id="IPR011611">
    <property type="entry name" value="PfkB_dom"/>
</dbReference>
<dbReference type="Proteomes" id="UP000291933">
    <property type="component" value="Unassembled WGS sequence"/>
</dbReference>
<dbReference type="Pfam" id="PF00294">
    <property type="entry name" value="PfkB"/>
    <property type="match status" value="1"/>
</dbReference>
<sequence>MGETAMKILGLGEALVDVVHAGDTTVEHVGGSMLNVACGLGRLGHDSTLACWIGPDDRGRRIADYAAASDVVLAAGSDGADRTPIAFAEVDAAGKATYTFDFASDLPVIADLDAYGHLHAGSISAAFEPGGTKIVEALGAASGTRSYDPNVRPALLGTAAEALPRVHELVALADVVKASDEDLAWLYPELSDADAARGWAAMGPALVVVTRGGDGALALLASEGVVHEVAPGAASVVDTVGAGDSFMAGLISGLADLGLLGSAEARARLREASWTDVEPALKRAIATSAITVGHAGAYGPTRDEIGAD</sequence>
<evidence type="ECO:0000256" key="2">
    <source>
        <dbReference type="ARBA" id="ARBA00022679"/>
    </source>
</evidence>
<keyword evidence="8" id="KW-1185">Reference proteome</keyword>
<dbReference type="GO" id="GO:0005524">
    <property type="term" value="F:ATP binding"/>
    <property type="evidence" value="ECO:0007669"/>
    <property type="project" value="UniProtKB-KW"/>
</dbReference>
<accession>A0A4Q9KMN8</accession>
<protein>
    <submittedName>
        <fullName evidence="7">Carbohydrate kinase</fullName>
    </submittedName>
</protein>
<evidence type="ECO:0000313" key="7">
    <source>
        <dbReference type="EMBL" id="TBT95019.1"/>
    </source>
</evidence>
<evidence type="ECO:0000256" key="4">
    <source>
        <dbReference type="ARBA" id="ARBA00022777"/>
    </source>
</evidence>
<organism evidence="7 8">
    <name type="scientific">Propioniciclava tarda</name>
    <dbReference type="NCBI Taxonomy" id="433330"/>
    <lineage>
        <taxon>Bacteria</taxon>
        <taxon>Bacillati</taxon>
        <taxon>Actinomycetota</taxon>
        <taxon>Actinomycetes</taxon>
        <taxon>Propionibacteriales</taxon>
        <taxon>Propionibacteriaceae</taxon>
        <taxon>Propioniciclava</taxon>
    </lineage>
</organism>
<gene>
    <name evidence="7" type="ORF">ET996_07020</name>
</gene>
<dbReference type="SUPFAM" id="SSF53613">
    <property type="entry name" value="Ribokinase-like"/>
    <property type="match status" value="1"/>
</dbReference>
<dbReference type="InterPro" id="IPR002173">
    <property type="entry name" value="Carboh/pur_kinase_PfkB_CS"/>
</dbReference>
<dbReference type="PANTHER" id="PTHR43085">
    <property type="entry name" value="HEXOKINASE FAMILY MEMBER"/>
    <property type="match status" value="1"/>
</dbReference>
<evidence type="ECO:0000259" key="6">
    <source>
        <dbReference type="Pfam" id="PF00294"/>
    </source>
</evidence>
<dbReference type="AlphaFoldDB" id="A0A4Q9KMN8"/>
<dbReference type="PANTHER" id="PTHR43085:SF1">
    <property type="entry name" value="PSEUDOURIDINE KINASE-RELATED"/>
    <property type="match status" value="1"/>
</dbReference>
<dbReference type="Gene3D" id="3.40.1190.20">
    <property type="match status" value="1"/>
</dbReference>
<dbReference type="PROSITE" id="PS00584">
    <property type="entry name" value="PFKB_KINASES_2"/>
    <property type="match status" value="1"/>
</dbReference>
<evidence type="ECO:0000313" key="8">
    <source>
        <dbReference type="Proteomes" id="UP000291933"/>
    </source>
</evidence>
<reference evidence="7 8" key="1">
    <citation type="submission" date="2019-01" db="EMBL/GenBank/DDBJ databases">
        <title>Lactibacter flavus gen. nov., sp. nov., a novel bacterium of the family Propionibacteriaceae isolated from raw milk and dairy products.</title>
        <authorList>
            <person name="Huptas C."/>
            <person name="Wenning M."/>
            <person name="Breitenwieser F."/>
            <person name="Doll E."/>
            <person name="Von Neubeck M."/>
            <person name="Busse H.-J."/>
            <person name="Scherer S."/>
        </authorList>
    </citation>
    <scope>NUCLEOTIDE SEQUENCE [LARGE SCALE GENOMIC DNA]</scope>
    <source>
        <strain evidence="7 8">DSM 22130</strain>
    </source>
</reference>
<keyword evidence="5" id="KW-0067">ATP-binding</keyword>
<name>A0A4Q9KMN8_PROTD</name>
<dbReference type="GO" id="GO:0016301">
    <property type="term" value="F:kinase activity"/>
    <property type="evidence" value="ECO:0007669"/>
    <property type="project" value="UniProtKB-KW"/>
</dbReference>